<organism evidence="5 6">
    <name type="scientific">Cohnella fermenti</name>
    <dbReference type="NCBI Taxonomy" id="2565925"/>
    <lineage>
        <taxon>Bacteria</taxon>
        <taxon>Bacillati</taxon>
        <taxon>Bacillota</taxon>
        <taxon>Bacilli</taxon>
        <taxon>Bacillales</taxon>
        <taxon>Paenibacillaceae</taxon>
        <taxon>Cohnella</taxon>
    </lineage>
</organism>
<feature type="signal peptide" evidence="3">
    <location>
        <begin position="1"/>
        <end position="21"/>
    </location>
</feature>
<dbReference type="SUPFAM" id="SSF49503">
    <property type="entry name" value="Cupredoxins"/>
    <property type="match status" value="1"/>
</dbReference>
<keyword evidence="3" id="KW-0732">Signal</keyword>
<evidence type="ECO:0000256" key="1">
    <source>
        <dbReference type="ARBA" id="ARBA00022723"/>
    </source>
</evidence>
<dbReference type="Pfam" id="PF13473">
    <property type="entry name" value="Cupredoxin_1"/>
    <property type="match status" value="1"/>
</dbReference>
<evidence type="ECO:0000256" key="2">
    <source>
        <dbReference type="ARBA" id="ARBA00023008"/>
    </source>
</evidence>
<sequence length="134" mass="13762">MNKKSYLFMALVVIAALIALSACGNSNNNKGNNSSGSPTASGTTGGGEAVTVTVNAKNFEFDPQEIKAKVGDTLTITLNNTAGNHGFAIPDLNVNLKNGETATVTLDKAGTYEYNCSIQCGSGHDNMVGSITVS</sequence>
<dbReference type="PROSITE" id="PS51257">
    <property type="entry name" value="PROKAR_LIPOPROTEIN"/>
    <property type="match status" value="1"/>
</dbReference>
<dbReference type="GO" id="GO:0046872">
    <property type="term" value="F:metal ion binding"/>
    <property type="evidence" value="ECO:0007669"/>
    <property type="project" value="UniProtKB-KW"/>
</dbReference>
<dbReference type="RefSeq" id="WP_136371916.1">
    <property type="nucleotide sequence ID" value="NZ_SSOB01000031.1"/>
</dbReference>
<evidence type="ECO:0000256" key="3">
    <source>
        <dbReference type="SAM" id="SignalP"/>
    </source>
</evidence>
<protein>
    <submittedName>
        <fullName evidence="5">Cytochrome C oxidase subunit II</fullName>
    </submittedName>
</protein>
<name>A0A4V3WEA0_9BACL</name>
<dbReference type="PANTHER" id="PTHR38439">
    <property type="entry name" value="AURACYANIN-B"/>
    <property type="match status" value="1"/>
</dbReference>
<feature type="domain" description="EfeO-type cupredoxin-like" evidence="4">
    <location>
        <begin position="48"/>
        <end position="120"/>
    </location>
</feature>
<dbReference type="Gene3D" id="2.60.40.420">
    <property type="entry name" value="Cupredoxins - blue copper proteins"/>
    <property type="match status" value="1"/>
</dbReference>
<dbReference type="Proteomes" id="UP000310636">
    <property type="component" value="Unassembled WGS sequence"/>
</dbReference>
<dbReference type="EMBL" id="SSOB01000031">
    <property type="protein sequence ID" value="THF75468.1"/>
    <property type="molecule type" value="Genomic_DNA"/>
</dbReference>
<feature type="chain" id="PRO_5039587259" evidence="3">
    <location>
        <begin position="22"/>
        <end position="134"/>
    </location>
</feature>
<keyword evidence="1" id="KW-0479">Metal-binding</keyword>
<proteinExistence type="predicted"/>
<keyword evidence="2" id="KW-0186">Copper</keyword>
<evidence type="ECO:0000259" key="4">
    <source>
        <dbReference type="Pfam" id="PF13473"/>
    </source>
</evidence>
<accession>A0A4V3WEA0</accession>
<dbReference type="PANTHER" id="PTHR38439:SF3">
    <property type="entry name" value="COPPER-RESISTANT CUPROPROTEIN COPI"/>
    <property type="match status" value="1"/>
</dbReference>
<dbReference type="AlphaFoldDB" id="A0A4V3WEA0"/>
<comment type="caution">
    <text evidence="5">The sequence shown here is derived from an EMBL/GenBank/DDBJ whole genome shotgun (WGS) entry which is preliminary data.</text>
</comment>
<reference evidence="5 6" key="1">
    <citation type="submission" date="2019-04" db="EMBL/GenBank/DDBJ databases">
        <title>Cohnella sp. nov. isolated from preserved vegetables.</title>
        <authorList>
            <person name="Lin S.-Y."/>
            <person name="Hung M.-H."/>
            <person name="Young C.-C."/>
        </authorList>
    </citation>
    <scope>NUCLEOTIDE SEQUENCE [LARGE SCALE GENOMIC DNA]</scope>
    <source>
        <strain evidence="5 6">CC-MHH1044</strain>
    </source>
</reference>
<evidence type="ECO:0000313" key="6">
    <source>
        <dbReference type="Proteomes" id="UP000310636"/>
    </source>
</evidence>
<dbReference type="InterPro" id="IPR028096">
    <property type="entry name" value="EfeO_Cupredoxin"/>
</dbReference>
<dbReference type="InterPro" id="IPR008972">
    <property type="entry name" value="Cupredoxin"/>
</dbReference>
<dbReference type="InterPro" id="IPR050845">
    <property type="entry name" value="Cu-binding_ET"/>
</dbReference>
<dbReference type="OrthoDB" id="279535at2"/>
<gene>
    <name evidence="5" type="ORF">E6C55_21690</name>
</gene>
<keyword evidence="6" id="KW-1185">Reference proteome</keyword>
<evidence type="ECO:0000313" key="5">
    <source>
        <dbReference type="EMBL" id="THF75468.1"/>
    </source>
</evidence>